<reference evidence="2" key="2">
    <citation type="submission" date="2015-01" db="EMBL/GenBank/DDBJ databases">
        <title>Evolutionary Origins and Diversification of the Mycorrhizal Mutualists.</title>
        <authorList>
            <consortium name="DOE Joint Genome Institute"/>
            <consortium name="Mycorrhizal Genomics Consortium"/>
            <person name="Kohler A."/>
            <person name="Kuo A."/>
            <person name="Nagy L.G."/>
            <person name="Floudas D."/>
            <person name="Copeland A."/>
            <person name="Barry K.W."/>
            <person name="Cichocki N."/>
            <person name="Veneault-Fourrey C."/>
            <person name="LaButti K."/>
            <person name="Lindquist E.A."/>
            <person name="Lipzen A."/>
            <person name="Lundell T."/>
            <person name="Morin E."/>
            <person name="Murat C."/>
            <person name="Riley R."/>
            <person name="Ohm R."/>
            <person name="Sun H."/>
            <person name="Tunlid A."/>
            <person name="Henrissat B."/>
            <person name="Grigoriev I.V."/>
            <person name="Hibbett D.S."/>
            <person name="Martin F."/>
        </authorList>
    </citation>
    <scope>NUCLEOTIDE SEQUENCE [LARGE SCALE GENOMIC DNA]</scope>
    <source>
        <strain evidence="2">Marx 270</strain>
    </source>
</reference>
<protein>
    <submittedName>
        <fullName evidence="1">Uncharacterized protein</fullName>
    </submittedName>
</protein>
<dbReference type="Proteomes" id="UP000054217">
    <property type="component" value="Unassembled WGS sequence"/>
</dbReference>
<evidence type="ECO:0000313" key="2">
    <source>
        <dbReference type="Proteomes" id="UP000054217"/>
    </source>
</evidence>
<gene>
    <name evidence="1" type="ORF">M404DRAFT_1008769</name>
</gene>
<dbReference type="InParanoid" id="A0A0C3J7S9"/>
<organism evidence="1 2">
    <name type="scientific">Pisolithus tinctorius Marx 270</name>
    <dbReference type="NCBI Taxonomy" id="870435"/>
    <lineage>
        <taxon>Eukaryota</taxon>
        <taxon>Fungi</taxon>
        <taxon>Dikarya</taxon>
        <taxon>Basidiomycota</taxon>
        <taxon>Agaricomycotina</taxon>
        <taxon>Agaricomycetes</taxon>
        <taxon>Agaricomycetidae</taxon>
        <taxon>Boletales</taxon>
        <taxon>Sclerodermatineae</taxon>
        <taxon>Pisolithaceae</taxon>
        <taxon>Pisolithus</taxon>
    </lineage>
</organism>
<evidence type="ECO:0000313" key="1">
    <source>
        <dbReference type="EMBL" id="KIN93736.1"/>
    </source>
</evidence>
<dbReference type="EMBL" id="KN832139">
    <property type="protein sequence ID" value="KIN93736.1"/>
    <property type="molecule type" value="Genomic_DNA"/>
</dbReference>
<accession>A0A0C3J7S9</accession>
<reference evidence="1 2" key="1">
    <citation type="submission" date="2014-04" db="EMBL/GenBank/DDBJ databases">
        <authorList>
            <consortium name="DOE Joint Genome Institute"/>
            <person name="Kuo A."/>
            <person name="Kohler A."/>
            <person name="Costa M.D."/>
            <person name="Nagy L.G."/>
            <person name="Floudas D."/>
            <person name="Copeland A."/>
            <person name="Barry K.W."/>
            <person name="Cichocki N."/>
            <person name="Veneault-Fourrey C."/>
            <person name="LaButti K."/>
            <person name="Lindquist E.A."/>
            <person name="Lipzen A."/>
            <person name="Lundell T."/>
            <person name="Morin E."/>
            <person name="Murat C."/>
            <person name="Sun H."/>
            <person name="Tunlid A."/>
            <person name="Henrissat B."/>
            <person name="Grigoriev I.V."/>
            <person name="Hibbett D.S."/>
            <person name="Martin F."/>
            <person name="Nordberg H.P."/>
            <person name="Cantor M.N."/>
            <person name="Hua S.X."/>
        </authorList>
    </citation>
    <scope>NUCLEOTIDE SEQUENCE [LARGE SCALE GENOMIC DNA]</scope>
    <source>
        <strain evidence="1 2">Marx 270</strain>
    </source>
</reference>
<dbReference type="AlphaFoldDB" id="A0A0C3J7S9"/>
<keyword evidence="2" id="KW-1185">Reference proteome</keyword>
<name>A0A0C3J7S9_PISTI</name>
<sequence length="111" mass="12389">MAMQKKYPKPSGGGRSMSAITQLIENMRQRDTLGSPVFLLVEPFAIPIARAETLRKQLSYGTPDIGWHQVVPYKFPTERDSLMLVHFVAALPTYVMLPICALDGNPEIESI</sequence>
<proteinExistence type="predicted"/>
<dbReference type="HOGENOM" id="CLU_2159445_0_0_1"/>